<dbReference type="EMBL" id="BSXU01007144">
    <property type="protein sequence ID" value="GMG56264.1"/>
    <property type="molecule type" value="Genomic_DNA"/>
</dbReference>
<feature type="transmembrane region" description="Helical" evidence="7">
    <location>
        <begin position="187"/>
        <end position="206"/>
    </location>
</feature>
<dbReference type="AlphaFoldDB" id="A0A9W6Z890"/>
<keyword evidence="5 7" id="KW-0472">Membrane</keyword>
<comment type="caution">
    <text evidence="9">The sequence shown here is derived from an EMBL/GenBank/DDBJ whole genome shotgun (WGS) entry which is preliminary data.</text>
</comment>
<gene>
    <name evidence="9" type="ORF">Amon01_000833100</name>
</gene>
<accession>A0A9W6Z890</accession>
<evidence type="ECO:0000256" key="7">
    <source>
        <dbReference type="SAM" id="Phobius"/>
    </source>
</evidence>
<dbReference type="Proteomes" id="UP001165063">
    <property type="component" value="Unassembled WGS sequence"/>
</dbReference>
<dbReference type="Gene3D" id="1.20.1740.10">
    <property type="entry name" value="Amino acid/polyamine transporter I"/>
    <property type="match status" value="1"/>
</dbReference>
<feature type="transmembrane region" description="Helical" evidence="7">
    <location>
        <begin position="156"/>
        <end position="181"/>
    </location>
</feature>
<feature type="transmembrane region" description="Helical" evidence="7">
    <location>
        <begin position="111"/>
        <end position="135"/>
    </location>
</feature>
<dbReference type="Pfam" id="PF00324">
    <property type="entry name" value="AA_permease"/>
    <property type="match status" value="1"/>
</dbReference>
<dbReference type="GO" id="GO:0016020">
    <property type="term" value="C:membrane"/>
    <property type="evidence" value="ECO:0007669"/>
    <property type="project" value="UniProtKB-SubCell"/>
</dbReference>
<reference evidence="9" key="1">
    <citation type="submission" date="2023-04" db="EMBL/GenBank/DDBJ databases">
        <title>Ambrosiozyma monospora NBRC 1965.</title>
        <authorList>
            <person name="Ichikawa N."/>
            <person name="Sato H."/>
            <person name="Tonouchi N."/>
        </authorList>
    </citation>
    <scope>NUCLEOTIDE SEQUENCE</scope>
    <source>
        <strain evidence="9">NBRC 1965</strain>
    </source>
</reference>
<dbReference type="PANTHER" id="PTHR43341:SF18">
    <property type="entry name" value="AMINO ACID PERMEASE_ SLC12A DOMAIN-CONTAINING PROTEIN"/>
    <property type="match status" value="1"/>
</dbReference>
<keyword evidence="4 7" id="KW-1133">Transmembrane helix</keyword>
<evidence type="ECO:0000256" key="2">
    <source>
        <dbReference type="ARBA" id="ARBA00006983"/>
    </source>
</evidence>
<dbReference type="OrthoDB" id="3900342at2759"/>
<dbReference type="PANTHER" id="PTHR43341">
    <property type="entry name" value="AMINO ACID PERMEASE"/>
    <property type="match status" value="1"/>
</dbReference>
<dbReference type="GO" id="GO:0015171">
    <property type="term" value="F:amino acid transmembrane transporter activity"/>
    <property type="evidence" value="ECO:0007669"/>
    <property type="project" value="TreeGrafter"/>
</dbReference>
<sequence>MSFTNIFSKSSESSNDEKQAGVEIVTKSTSNETYQNQDKLEKFGGNDENIVVHELDQETKASSIFGEERARLKQGLEQRHIQMLALVGVFGTGIFLSSGGVLYTTGPAGMFIAYLIMAVITGLNQIALAEVASLMPATSATVRHLEHFVDEAFGFAYGWISVWGNIMPGEISAAAVIVSYWTDLSPAIWISIIIVIIVASNSYSVRFYGEIEFVFAMIKITLLVGLILVSLVITCGGGPDHTTIGFRYWKEQAFKEYIFKGNKGKFVAFWKTISGVVYSYGGLNFAPALAAEVKFPRRTIFRAFHQVTLNHHLLSLPLPTLVSKCYHQSSMLLC</sequence>
<feature type="region of interest" description="Disordered" evidence="6">
    <location>
        <begin position="1"/>
        <end position="30"/>
    </location>
</feature>
<evidence type="ECO:0000256" key="3">
    <source>
        <dbReference type="ARBA" id="ARBA00022692"/>
    </source>
</evidence>
<feature type="transmembrane region" description="Helical" evidence="7">
    <location>
        <begin position="83"/>
        <end position="105"/>
    </location>
</feature>
<feature type="domain" description="Amino acid permease/ SLC12A" evidence="8">
    <location>
        <begin position="80"/>
        <end position="308"/>
    </location>
</feature>
<dbReference type="InterPro" id="IPR004841">
    <property type="entry name" value="AA-permease/SLC12A_dom"/>
</dbReference>
<feature type="compositionally biased region" description="Polar residues" evidence="6">
    <location>
        <begin position="1"/>
        <end position="13"/>
    </location>
</feature>
<proteinExistence type="inferred from homology"/>
<evidence type="ECO:0000313" key="10">
    <source>
        <dbReference type="Proteomes" id="UP001165063"/>
    </source>
</evidence>
<name>A0A9W6Z890_AMBMO</name>
<evidence type="ECO:0000256" key="6">
    <source>
        <dbReference type="SAM" id="MobiDB-lite"/>
    </source>
</evidence>
<evidence type="ECO:0000256" key="5">
    <source>
        <dbReference type="ARBA" id="ARBA00023136"/>
    </source>
</evidence>
<feature type="transmembrane region" description="Helical" evidence="7">
    <location>
        <begin position="213"/>
        <end position="233"/>
    </location>
</feature>
<dbReference type="InterPro" id="IPR050524">
    <property type="entry name" value="APC_YAT"/>
</dbReference>
<comment type="subcellular location">
    <subcellularLocation>
        <location evidence="1">Membrane</location>
        <topology evidence="1">Multi-pass membrane protein</topology>
    </subcellularLocation>
</comment>
<evidence type="ECO:0000256" key="4">
    <source>
        <dbReference type="ARBA" id="ARBA00022989"/>
    </source>
</evidence>
<evidence type="ECO:0000313" key="9">
    <source>
        <dbReference type="EMBL" id="GMG56264.1"/>
    </source>
</evidence>
<organism evidence="9 10">
    <name type="scientific">Ambrosiozyma monospora</name>
    <name type="common">Yeast</name>
    <name type="synonym">Endomycopsis monosporus</name>
    <dbReference type="NCBI Taxonomy" id="43982"/>
    <lineage>
        <taxon>Eukaryota</taxon>
        <taxon>Fungi</taxon>
        <taxon>Dikarya</taxon>
        <taxon>Ascomycota</taxon>
        <taxon>Saccharomycotina</taxon>
        <taxon>Pichiomycetes</taxon>
        <taxon>Pichiales</taxon>
        <taxon>Pichiaceae</taxon>
        <taxon>Ambrosiozyma</taxon>
    </lineage>
</organism>
<keyword evidence="10" id="KW-1185">Reference proteome</keyword>
<evidence type="ECO:0000259" key="8">
    <source>
        <dbReference type="Pfam" id="PF00324"/>
    </source>
</evidence>
<comment type="similarity">
    <text evidence="2">Belongs to the amino acid-polyamine-organocation (APC) superfamily. YAT (TC 2.A.3.10) family.</text>
</comment>
<evidence type="ECO:0000256" key="1">
    <source>
        <dbReference type="ARBA" id="ARBA00004141"/>
    </source>
</evidence>
<protein>
    <submittedName>
        <fullName evidence="9">Unnamed protein product</fullName>
    </submittedName>
</protein>
<keyword evidence="3 7" id="KW-0812">Transmembrane</keyword>